<sequence length="255" mass="30112">MTSIPHIIPMPSKELQILRCLSRRMNLSTNDKQNIESLHKGYIGERKFYNLLCNFSSTNQIELFDLLLESNNTEFQIDSLIISENTIFCLKVKHFEGDFYLERDKWYAVASGKEIRNPLLQLQRTDYLFKQLLQNLNVHTTVKSYIIFINEEFTLYQSPLNEPIIFPIQLKRFIKKLILDPKQPPTMQQRNVGKKLISMHIEESMHSRLPSYEYHQLQKGITYRTCSEFLSSINKMKLKCQGCGTKNQRNIIKNR</sequence>
<keyword evidence="3" id="KW-1185">Reference proteome</keyword>
<dbReference type="Proteomes" id="UP000247978">
    <property type="component" value="Unassembled WGS sequence"/>
</dbReference>
<comment type="caution">
    <text evidence="2">The sequence shown here is derived from an EMBL/GenBank/DDBJ whole genome shotgun (WGS) entry which is preliminary data.</text>
</comment>
<dbReference type="AlphaFoldDB" id="A0A2V3WH09"/>
<dbReference type="PROSITE" id="PS50965">
    <property type="entry name" value="NERD"/>
    <property type="match status" value="1"/>
</dbReference>
<gene>
    <name evidence="2" type="ORF">DFR56_104232</name>
</gene>
<evidence type="ECO:0000313" key="3">
    <source>
        <dbReference type="Proteomes" id="UP000247978"/>
    </source>
</evidence>
<dbReference type="EMBL" id="QJJQ01000004">
    <property type="protein sequence ID" value="PXW88079.1"/>
    <property type="molecule type" value="Genomic_DNA"/>
</dbReference>
<reference evidence="2 3" key="1">
    <citation type="submission" date="2018-05" db="EMBL/GenBank/DDBJ databases">
        <title>Genomic Encyclopedia of Type Strains, Phase IV (KMG-IV): sequencing the most valuable type-strain genomes for metagenomic binning, comparative biology and taxonomic classification.</title>
        <authorList>
            <person name="Goeker M."/>
        </authorList>
    </citation>
    <scope>NUCLEOTIDE SEQUENCE [LARGE SCALE GENOMIC DNA]</scope>
    <source>
        <strain evidence="2 3">DSM 28556</strain>
    </source>
</reference>
<organism evidence="2 3">
    <name type="scientific">Pseudogracilibacillus auburnensis</name>
    <dbReference type="NCBI Taxonomy" id="1494959"/>
    <lineage>
        <taxon>Bacteria</taxon>
        <taxon>Bacillati</taxon>
        <taxon>Bacillota</taxon>
        <taxon>Bacilli</taxon>
        <taxon>Bacillales</taxon>
        <taxon>Bacillaceae</taxon>
        <taxon>Pseudogracilibacillus</taxon>
    </lineage>
</organism>
<feature type="domain" description="NERD" evidence="1">
    <location>
        <begin position="40"/>
        <end position="152"/>
    </location>
</feature>
<dbReference type="Pfam" id="PF08378">
    <property type="entry name" value="NERD"/>
    <property type="match status" value="1"/>
</dbReference>
<dbReference type="InterPro" id="IPR011528">
    <property type="entry name" value="NERD"/>
</dbReference>
<proteinExistence type="predicted"/>
<protein>
    <submittedName>
        <fullName evidence="2">Nuclease-like protein</fullName>
    </submittedName>
</protein>
<name>A0A2V3WH09_9BACI</name>
<evidence type="ECO:0000259" key="1">
    <source>
        <dbReference type="PROSITE" id="PS50965"/>
    </source>
</evidence>
<accession>A0A2V3WH09</accession>
<evidence type="ECO:0000313" key="2">
    <source>
        <dbReference type="EMBL" id="PXW88079.1"/>
    </source>
</evidence>